<sequence length="452" mass="49422">MLLAAGAIALKRHISDQRAQKKEAKQGLLLQGDSDLAKRAFAKTLQNGTASIQRSGTDIRFEDPDSLGNSSPTISDSVIGSPTSGISSPVTRDIVSPAQSGKAMLAIAAPDNRPRSRSGTGPPPYSPGRDTLAPETPSSMYSQDWDSRTLSTSDSSSFVSRDEHALKIRTKGSDLKSGFVYHPALFDLKVRPDRWDQFTQQVIETTKLSTGDTAKVWSAATASSLTGFVGTPFMLGRAMKRSLQEQSVKASLKDTTTSGLGHTLNHWNETYFQERGLFVYLELSDSAKKKEEGGGSTFRKPTLMYSTREERDRKREDRKYIIVITRLDQDDQPADALEAISEMPADVPNETAELPAAEDAKYHIAELPAGETVMPVELPAMETYLPSAYSLGYGSEKLEPPVGYAELDSDTTHLLEKTRLSDEKDSGLFAEQTTITTPYPANGHTLEMPYKT</sequence>
<gene>
    <name evidence="2" type="ORF">LTR97_002879</name>
</gene>
<evidence type="ECO:0000313" key="2">
    <source>
        <dbReference type="EMBL" id="KAK5703866.1"/>
    </source>
</evidence>
<comment type="caution">
    <text evidence="2">The sequence shown here is derived from an EMBL/GenBank/DDBJ whole genome shotgun (WGS) entry which is preliminary data.</text>
</comment>
<dbReference type="InterPro" id="IPR028018">
    <property type="entry name" value="DUF4646"/>
</dbReference>
<dbReference type="AlphaFoldDB" id="A0AAN7W929"/>
<feature type="region of interest" description="Disordered" evidence="1">
    <location>
        <begin position="54"/>
        <end position="92"/>
    </location>
</feature>
<evidence type="ECO:0000256" key="1">
    <source>
        <dbReference type="SAM" id="MobiDB-lite"/>
    </source>
</evidence>
<accession>A0AAN7W929</accession>
<dbReference type="Pfam" id="PF15496">
    <property type="entry name" value="DUF4646"/>
    <property type="match status" value="1"/>
</dbReference>
<evidence type="ECO:0000313" key="3">
    <source>
        <dbReference type="Proteomes" id="UP001310594"/>
    </source>
</evidence>
<protein>
    <submittedName>
        <fullName evidence="2">Uncharacterized protein</fullName>
    </submittedName>
</protein>
<dbReference type="EMBL" id="JAVRQU010000004">
    <property type="protein sequence ID" value="KAK5703866.1"/>
    <property type="molecule type" value="Genomic_DNA"/>
</dbReference>
<dbReference type="Proteomes" id="UP001310594">
    <property type="component" value="Unassembled WGS sequence"/>
</dbReference>
<proteinExistence type="predicted"/>
<feature type="region of interest" description="Disordered" evidence="1">
    <location>
        <begin position="107"/>
        <end position="156"/>
    </location>
</feature>
<feature type="compositionally biased region" description="Polar residues" evidence="1">
    <location>
        <begin position="67"/>
        <end position="90"/>
    </location>
</feature>
<reference evidence="2" key="1">
    <citation type="submission" date="2023-08" db="EMBL/GenBank/DDBJ databases">
        <title>Black Yeasts Isolated from many extreme environments.</title>
        <authorList>
            <person name="Coleine C."/>
            <person name="Stajich J.E."/>
            <person name="Selbmann L."/>
        </authorList>
    </citation>
    <scope>NUCLEOTIDE SEQUENCE</scope>
    <source>
        <strain evidence="2">CCFEE 5810</strain>
    </source>
</reference>
<name>A0AAN7W929_9PEZI</name>
<organism evidence="2 3">
    <name type="scientific">Elasticomyces elasticus</name>
    <dbReference type="NCBI Taxonomy" id="574655"/>
    <lineage>
        <taxon>Eukaryota</taxon>
        <taxon>Fungi</taxon>
        <taxon>Dikarya</taxon>
        <taxon>Ascomycota</taxon>
        <taxon>Pezizomycotina</taxon>
        <taxon>Dothideomycetes</taxon>
        <taxon>Dothideomycetidae</taxon>
        <taxon>Mycosphaerellales</taxon>
        <taxon>Teratosphaeriaceae</taxon>
        <taxon>Elasticomyces</taxon>
    </lineage>
</organism>